<evidence type="ECO:0000313" key="1">
    <source>
        <dbReference type="EMBL" id="GEB31353.1"/>
    </source>
</evidence>
<dbReference type="Proteomes" id="UP000316882">
    <property type="component" value="Unassembled WGS sequence"/>
</dbReference>
<evidence type="ECO:0000313" key="2">
    <source>
        <dbReference type="Proteomes" id="UP000316882"/>
    </source>
</evidence>
<name>A0A4Y3PCP6_BREPA</name>
<accession>A0A4Y3PCP6</accession>
<protein>
    <submittedName>
        <fullName evidence="1">Uncharacterized protein</fullName>
    </submittedName>
</protein>
<keyword evidence="2" id="KW-1185">Reference proteome</keyword>
<reference evidence="1 2" key="1">
    <citation type="submission" date="2019-06" db="EMBL/GenBank/DDBJ databases">
        <title>Whole genome shotgun sequence of Brevibacillus parabrevis NBRC 12334.</title>
        <authorList>
            <person name="Hosoyama A."/>
            <person name="Uohara A."/>
            <person name="Ohji S."/>
            <person name="Ichikawa N."/>
        </authorList>
    </citation>
    <scope>NUCLEOTIDE SEQUENCE [LARGE SCALE GENOMIC DNA]</scope>
    <source>
        <strain evidence="1 2">NBRC 12334</strain>
    </source>
</reference>
<organism evidence="1 2">
    <name type="scientific">Brevibacillus parabrevis</name>
    <dbReference type="NCBI Taxonomy" id="54914"/>
    <lineage>
        <taxon>Bacteria</taxon>
        <taxon>Bacillati</taxon>
        <taxon>Bacillota</taxon>
        <taxon>Bacilli</taxon>
        <taxon>Bacillales</taxon>
        <taxon>Paenibacillaceae</taxon>
        <taxon>Brevibacillus</taxon>
    </lineage>
</organism>
<comment type="caution">
    <text evidence="1">The sequence shown here is derived from an EMBL/GenBank/DDBJ whole genome shotgun (WGS) entry which is preliminary data.</text>
</comment>
<proteinExistence type="predicted"/>
<dbReference type="AlphaFoldDB" id="A0A4Y3PCP6"/>
<dbReference type="EMBL" id="BJMH01000003">
    <property type="protein sequence ID" value="GEB31353.1"/>
    <property type="molecule type" value="Genomic_DNA"/>
</dbReference>
<sequence>MILECSFNRRRSKANNSGNADDCRQRCAVSQGINHYKAFVSVDTPPGTNPSLDKYQKATLPEEQDIGLSNLMNGGVTPVDGHSVHFIVVAYDAAPITLLLQVEMAAQRLHGT</sequence>
<gene>
    <name evidence="1" type="ORF">BPA01_09330</name>
</gene>